<dbReference type="AlphaFoldDB" id="A0AAD1TYF2"/>
<reference evidence="2" key="1">
    <citation type="submission" date="2023-07" db="EMBL/GenBank/DDBJ databases">
        <authorList>
            <consortium name="AG Swart"/>
            <person name="Singh M."/>
            <person name="Singh A."/>
            <person name="Seah K."/>
            <person name="Emmerich C."/>
        </authorList>
    </citation>
    <scope>NUCLEOTIDE SEQUENCE</scope>
    <source>
        <strain evidence="2">DP1</strain>
    </source>
</reference>
<proteinExistence type="predicted"/>
<organism evidence="2 3">
    <name type="scientific">Euplotes crassus</name>
    <dbReference type="NCBI Taxonomy" id="5936"/>
    <lineage>
        <taxon>Eukaryota</taxon>
        <taxon>Sar</taxon>
        <taxon>Alveolata</taxon>
        <taxon>Ciliophora</taxon>
        <taxon>Intramacronucleata</taxon>
        <taxon>Spirotrichea</taxon>
        <taxon>Hypotrichia</taxon>
        <taxon>Euplotida</taxon>
        <taxon>Euplotidae</taxon>
        <taxon>Moneuplotes</taxon>
    </lineage>
</organism>
<sequence length="271" mass="31308">MSAHPPSSYYNKYTINYPLLHEETPNDLLFTTSISGSVPDPPFLPDCHKEPFKAIRINKLDLKNINIPKGLKIAKPNPSFQEEQRPYKSEQRKKPQFDVKGQKKKVMDIFYKTVLDTQSKEKEVSLQPKRNKREIGVCKFKRKVKNIKVLSSFNHQNKYKIARKLNKNKDITVNEAVKAITLSKSSGMKYNKVRDFLQKKTIHELYSIQGKPPQEVSADTQVLISHTNQDLEEYNIEKVKLDQTQETEFDKDPIYPAAGDIDSPSIDENQN</sequence>
<evidence type="ECO:0000313" key="2">
    <source>
        <dbReference type="EMBL" id="CAI2358767.1"/>
    </source>
</evidence>
<feature type="compositionally biased region" description="Basic and acidic residues" evidence="1">
    <location>
        <begin position="82"/>
        <end position="98"/>
    </location>
</feature>
<feature type="compositionally biased region" description="Basic and acidic residues" evidence="1">
    <location>
        <begin position="242"/>
        <end position="253"/>
    </location>
</feature>
<dbReference type="EMBL" id="CAMPGE010000048">
    <property type="protein sequence ID" value="CAI2358767.1"/>
    <property type="molecule type" value="Genomic_DNA"/>
</dbReference>
<evidence type="ECO:0000313" key="3">
    <source>
        <dbReference type="Proteomes" id="UP001295684"/>
    </source>
</evidence>
<feature type="region of interest" description="Disordered" evidence="1">
    <location>
        <begin position="242"/>
        <end position="271"/>
    </location>
</feature>
<dbReference type="Proteomes" id="UP001295684">
    <property type="component" value="Unassembled WGS sequence"/>
</dbReference>
<protein>
    <submittedName>
        <fullName evidence="2">Uncharacterized protein</fullName>
    </submittedName>
</protein>
<accession>A0AAD1TYF2</accession>
<feature type="region of interest" description="Disordered" evidence="1">
    <location>
        <begin position="73"/>
        <end position="98"/>
    </location>
</feature>
<keyword evidence="3" id="KW-1185">Reference proteome</keyword>
<evidence type="ECO:0000256" key="1">
    <source>
        <dbReference type="SAM" id="MobiDB-lite"/>
    </source>
</evidence>
<gene>
    <name evidence="2" type="ORF">ECRASSUSDP1_LOCUS50</name>
</gene>
<comment type="caution">
    <text evidence="2">The sequence shown here is derived from an EMBL/GenBank/DDBJ whole genome shotgun (WGS) entry which is preliminary data.</text>
</comment>
<name>A0AAD1TYF2_EUPCR</name>